<reference evidence="1" key="1">
    <citation type="submission" date="2023-04" db="EMBL/GenBank/DDBJ databases">
        <title>Draft Genome sequencing of Naganishia species isolated from polar environments using Oxford Nanopore Technology.</title>
        <authorList>
            <person name="Leo P."/>
            <person name="Venkateswaran K."/>
        </authorList>
    </citation>
    <scope>NUCLEOTIDE SEQUENCE</scope>
    <source>
        <strain evidence="1">MNA-CCFEE 5423</strain>
    </source>
</reference>
<dbReference type="Proteomes" id="UP001227268">
    <property type="component" value="Unassembled WGS sequence"/>
</dbReference>
<evidence type="ECO:0000313" key="2">
    <source>
        <dbReference type="Proteomes" id="UP001227268"/>
    </source>
</evidence>
<organism evidence="1 2">
    <name type="scientific">Naganishia friedmannii</name>
    <dbReference type="NCBI Taxonomy" id="89922"/>
    <lineage>
        <taxon>Eukaryota</taxon>
        <taxon>Fungi</taxon>
        <taxon>Dikarya</taxon>
        <taxon>Basidiomycota</taxon>
        <taxon>Agaricomycotina</taxon>
        <taxon>Tremellomycetes</taxon>
        <taxon>Filobasidiales</taxon>
        <taxon>Filobasidiaceae</taxon>
        <taxon>Naganishia</taxon>
    </lineage>
</organism>
<protein>
    <submittedName>
        <fullName evidence="1">Uncharacterized protein</fullName>
    </submittedName>
</protein>
<name>A0ACC2W270_9TREE</name>
<accession>A0ACC2W270</accession>
<keyword evidence="2" id="KW-1185">Reference proteome</keyword>
<sequence>MPSAFIKDSTSLVACDTVFVVPNTKGGKVAMYYNLLRLKTVFGLETCIIDLPKDESGMYLLDVKERCSNFFLLALHLAYTRLSHQGNPSLIKQDLEDCLQEKVASMSRKTVTIILHVAKRYGIRGVYEEMKRLICNNTYLKLCRNERHGQTMQQLFVPRTLPSAKVEVKGCTKFQHFLSGLSACEKKLYALSVEIELRTRADEASTLPCTSGSTHCKNITV</sequence>
<evidence type="ECO:0000313" key="1">
    <source>
        <dbReference type="EMBL" id="KAJ9105471.1"/>
    </source>
</evidence>
<gene>
    <name evidence="1" type="ORF">QFC21_001842</name>
</gene>
<dbReference type="EMBL" id="JASBWT010000004">
    <property type="protein sequence ID" value="KAJ9105471.1"/>
    <property type="molecule type" value="Genomic_DNA"/>
</dbReference>
<proteinExistence type="predicted"/>
<comment type="caution">
    <text evidence="1">The sequence shown here is derived from an EMBL/GenBank/DDBJ whole genome shotgun (WGS) entry which is preliminary data.</text>
</comment>